<organism evidence="2 3">
    <name type="scientific">Leifsonia tongyongensis</name>
    <dbReference type="NCBI Taxonomy" id="1268043"/>
    <lineage>
        <taxon>Bacteria</taxon>
        <taxon>Bacillati</taxon>
        <taxon>Actinomycetota</taxon>
        <taxon>Actinomycetes</taxon>
        <taxon>Micrococcales</taxon>
        <taxon>Microbacteriaceae</taxon>
        <taxon>Leifsonia</taxon>
    </lineage>
</organism>
<dbReference type="PANTHER" id="PTHR13774">
    <property type="entry name" value="PHENAZINE BIOSYNTHESIS PROTEIN"/>
    <property type="match status" value="1"/>
</dbReference>
<dbReference type="EMBL" id="JAAGWY010000005">
    <property type="protein sequence ID" value="NEN07746.1"/>
    <property type="molecule type" value="Genomic_DNA"/>
</dbReference>
<dbReference type="GO" id="GO:0016853">
    <property type="term" value="F:isomerase activity"/>
    <property type="evidence" value="ECO:0007669"/>
    <property type="project" value="TreeGrafter"/>
</dbReference>
<keyword evidence="3" id="KW-1185">Reference proteome</keyword>
<evidence type="ECO:0000313" key="2">
    <source>
        <dbReference type="EMBL" id="NEN07746.1"/>
    </source>
</evidence>
<gene>
    <name evidence="2" type="ORF">G3T36_17965</name>
</gene>
<feature type="active site" evidence="1">
    <location>
        <position position="48"/>
    </location>
</feature>
<accession>A0A6L9Y2F7</accession>
<dbReference type="SUPFAM" id="SSF54506">
    <property type="entry name" value="Diaminopimelate epimerase-like"/>
    <property type="match status" value="1"/>
</dbReference>
<dbReference type="RefSeq" id="WP_163291237.1">
    <property type="nucleotide sequence ID" value="NZ_JAAGWY010000005.1"/>
</dbReference>
<name>A0A6L9Y2F7_9MICO</name>
<dbReference type="GO" id="GO:0005737">
    <property type="term" value="C:cytoplasm"/>
    <property type="evidence" value="ECO:0007669"/>
    <property type="project" value="TreeGrafter"/>
</dbReference>
<dbReference type="PANTHER" id="PTHR13774:SF32">
    <property type="entry name" value="ANTISENSE-ENHANCING SEQUENCE 1"/>
    <property type="match status" value="1"/>
</dbReference>
<sequence length="231" mass="25528">MSETIDVDVVRVFTDETGDFGNELGVIESTGSSLGREQEIANTLGFSETVFVDGIDDELFTARIRIFTPLKELPFAGHPSVGTAWLIARQGIQLWALREKAGEVMVDFEGDITWITARSEWGPDFHWIPLDSPGEVDALDPADFTEGQHFAYAWIDEGAGWLRARMFAPEMGIAEDQATGAAAASITSYLKRHLTILQGEGSVLFTNLVSHDLVRVGGHTVYDRRVRLELQ</sequence>
<dbReference type="PIRSF" id="PIRSF016184">
    <property type="entry name" value="PhzC_PhzF"/>
    <property type="match status" value="1"/>
</dbReference>
<reference evidence="2 3" key="1">
    <citation type="journal article" date="2014" name="J. Microbiol.">
        <title>Diaminobutyricibacter tongyongensis gen. nov., sp. nov. and Homoserinibacter gongjuensis gen. nov., sp. nov. belong to the family Microbacteriaceae.</title>
        <authorList>
            <person name="Kim S.J."/>
            <person name="Ahn J.H."/>
            <person name="Weon H.Y."/>
            <person name="Hamada M."/>
            <person name="Suzuki K."/>
            <person name="Kwon S.W."/>
        </authorList>
    </citation>
    <scope>NUCLEOTIDE SEQUENCE [LARGE SCALE GENOMIC DNA]</scope>
    <source>
        <strain evidence="2 3">NBRC 108724</strain>
    </source>
</reference>
<evidence type="ECO:0000313" key="3">
    <source>
        <dbReference type="Proteomes" id="UP000474967"/>
    </source>
</evidence>
<dbReference type="Pfam" id="PF02567">
    <property type="entry name" value="PhzC-PhzF"/>
    <property type="match status" value="2"/>
</dbReference>
<dbReference type="Gene3D" id="3.10.310.10">
    <property type="entry name" value="Diaminopimelate Epimerase, Chain A, domain 1"/>
    <property type="match status" value="2"/>
</dbReference>
<comment type="caution">
    <text evidence="2">The sequence shown here is derived from an EMBL/GenBank/DDBJ whole genome shotgun (WGS) entry which is preliminary data.</text>
</comment>
<dbReference type="InterPro" id="IPR003719">
    <property type="entry name" value="Phenazine_PhzF-like"/>
</dbReference>
<dbReference type="AlphaFoldDB" id="A0A6L9Y2F7"/>
<dbReference type="Proteomes" id="UP000474967">
    <property type="component" value="Unassembled WGS sequence"/>
</dbReference>
<proteinExistence type="predicted"/>
<protein>
    <submittedName>
        <fullName evidence="2">PhzF family phenazine biosynthesis protein</fullName>
    </submittedName>
</protein>
<evidence type="ECO:0000256" key="1">
    <source>
        <dbReference type="PIRSR" id="PIRSR016184-1"/>
    </source>
</evidence>